<dbReference type="Proteomes" id="UP000316968">
    <property type="component" value="Chromosome"/>
</dbReference>
<dbReference type="KEGG" id="saca:FFV09_22155"/>
<proteinExistence type="predicted"/>
<evidence type="ECO:0000256" key="1">
    <source>
        <dbReference type="SAM" id="Phobius"/>
    </source>
</evidence>
<name>A0A4Y6V3Y0_SACBS</name>
<organism evidence="2 3">
    <name type="scientific">Saccharibacillus brassicae</name>
    <dbReference type="NCBI Taxonomy" id="2583377"/>
    <lineage>
        <taxon>Bacteria</taxon>
        <taxon>Bacillati</taxon>
        <taxon>Bacillota</taxon>
        <taxon>Bacilli</taxon>
        <taxon>Bacillales</taxon>
        <taxon>Paenibacillaceae</taxon>
        <taxon>Saccharibacillus</taxon>
    </lineage>
</organism>
<dbReference type="AlphaFoldDB" id="A0A4Y6V3Y0"/>
<dbReference type="EMBL" id="CP041217">
    <property type="protein sequence ID" value="QDH23331.1"/>
    <property type="molecule type" value="Genomic_DNA"/>
</dbReference>
<keyword evidence="1" id="KW-0472">Membrane</keyword>
<gene>
    <name evidence="2" type="ORF">FFV09_22155</name>
</gene>
<keyword evidence="1" id="KW-0812">Transmembrane</keyword>
<reference evidence="2 3" key="1">
    <citation type="submission" date="2019-06" db="EMBL/GenBank/DDBJ databases">
        <title>Saccharibacillus brassicae sp. nov., an endophytic bacterium isolated from Chinese cabbage seeds (Brassica pekinensis).</title>
        <authorList>
            <person name="Jiang L."/>
            <person name="Lee J."/>
            <person name="Kim S.W."/>
        </authorList>
    </citation>
    <scope>NUCLEOTIDE SEQUENCE [LARGE SCALE GENOMIC DNA]</scope>
    <source>
        <strain evidence="3">KCTC 43072 / ATSA2</strain>
    </source>
</reference>
<sequence length="482" mass="54012">MIRDNRTVEHDIQKQELAQRLKHEGSGTIANLTTDLSFESVWEGELKQMRQVKESGSGSRFRRVFAVVAVLLLAAAAIFGIRLLDSSKPMPAVSDVSDIKFRELRDIYAPTTGRRVVDEQIEKLSTPLNIVLKDQDVTLTLVKAYYDGGRVMIDYVVDDQSGGADLNEKNASFDYKLKTSADGKEWDQSSTRSKTFLGSHRFAGTLTYMFKSYNGPTALSVDLKVSRLATKNGKWEAKIPLSSAKTDKLTSTFYPGTSFTYEGNAFTLTEVSSGPTFNLIRMAQKATGQISTKGIMYYDDVDTRFYQQWMTGDDFEEGSVQWVEVLDPFVPTNPKPSSLKLHIFESQTMDDTNTGTATQPFEGKTPITLTGFDGETMTLTNIDFQKERTVVQLKYSDLNVQTWFPYFNSSKTDGDYVAYYNPQRISKNELLFEAIFPPMDPDELTGFAATTSKQPKFESVEIPLEWDKAIPGRPKAIPAASE</sequence>
<evidence type="ECO:0000313" key="2">
    <source>
        <dbReference type="EMBL" id="QDH23331.1"/>
    </source>
</evidence>
<evidence type="ECO:0000313" key="3">
    <source>
        <dbReference type="Proteomes" id="UP000316968"/>
    </source>
</evidence>
<dbReference type="RefSeq" id="WP_141449868.1">
    <property type="nucleotide sequence ID" value="NZ_CP041217.1"/>
</dbReference>
<keyword evidence="3" id="KW-1185">Reference proteome</keyword>
<keyword evidence="1" id="KW-1133">Transmembrane helix</keyword>
<accession>A0A4Y6V3Y0</accession>
<dbReference type="OrthoDB" id="2662236at2"/>
<feature type="transmembrane region" description="Helical" evidence="1">
    <location>
        <begin position="64"/>
        <end position="84"/>
    </location>
</feature>
<protein>
    <submittedName>
        <fullName evidence="2">DUF4179 domain-containing protein</fullName>
    </submittedName>
</protein>
<dbReference type="Gene3D" id="2.60.40.1630">
    <property type="entry name" value="bacillus anthracis domain"/>
    <property type="match status" value="1"/>
</dbReference>